<dbReference type="Gene3D" id="3.30.360.10">
    <property type="entry name" value="Dihydrodipicolinate Reductase, domain 2"/>
    <property type="match status" value="1"/>
</dbReference>
<organism evidence="4 5">
    <name type="scientific">Cohnella silvisoli</name>
    <dbReference type="NCBI Taxonomy" id="2873699"/>
    <lineage>
        <taxon>Bacteria</taxon>
        <taxon>Bacillati</taxon>
        <taxon>Bacillota</taxon>
        <taxon>Bacilli</taxon>
        <taxon>Bacillales</taxon>
        <taxon>Paenibacillaceae</taxon>
        <taxon>Cohnella</taxon>
    </lineage>
</organism>
<sequence length="348" mass="39010">MRPKFGIIGCGNISRFHFNGLEKAGADIVYISDIHEPAAKPYVDKYKAKYSPDYKDVIADPEVTVVSVLTSAKYHKEICLAALRAGKDVICEKTMANDGAESIEIAQAAKTSGRLFYTSYMKRFFPAVQKAKELLPQLGRLFSAQARAYQNWGDSLYELDNGDGQQWILDAYGGAVIKCAGSHMIDMTLHLLGRPDSLYAHIDYISNSRVDRKANALFEYANGMVAHYETAVHPLTRVGYERNSWDEKLEINGVNGRLEIYTILWDQPENNGALLVHYDNATESSTEYRYPSLDPFEAEMAYFHTCLTDRKQGQPDVIDGMNVDLVIEAMGISAAQRKAHIFAWPVNL</sequence>
<dbReference type="PANTHER" id="PTHR43818:SF11">
    <property type="entry name" value="BCDNA.GH03377"/>
    <property type="match status" value="1"/>
</dbReference>
<dbReference type="RefSeq" id="WP_232187910.1">
    <property type="nucleotide sequence ID" value="NZ_JAIOAP010000015.1"/>
</dbReference>
<dbReference type="Gene3D" id="3.40.50.720">
    <property type="entry name" value="NAD(P)-binding Rossmann-like Domain"/>
    <property type="match status" value="1"/>
</dbReference>
<keyword evidence="5" id="KW-1185">Reference proteome</keyword>
<evidence type="ECO:0000256" key="1">
    <source>
        <dbReference type="ARBA" id="ARBA00023002"/>
    </source>
</evidence>
<dbReference type="Proteomes" id="UP001493487">
    <property type="component" value="Unassembled WGS sequence"/>
</dbReference>
<dbReference type="InterPro" id="IPR000683">
    <property type="entry name" value="Gfo/Idh/MocA-like_OxRdtase_N"/>
</dbReference>
<evidence type="ECO:0000313" key="5">
    <source>
        <dbReference type="Proteomes" id="UP001493487"/>
    </source>
</evidence>
<keyword evidence="1" id="KW-0560">Oxidoreductase</keyword>
<name>A0ABV1L0A5_9BACL</name>
<dbReference type="SUPFAM" id="SSF51735">
    <property type="entry name" value="NAD(P)-binding Rossmann-fold domains"/>
    <property type="match status" value="1"/>
</dbReference>
<feature type="domain" description="GFO/IDH/MocA-like oxidoreductase" evidence="3">
    <location>
        <begin position="129"/>
        <end position="259"/>
    </location>
</feature>
<proteinExistence type="predicted"/>
<dbReference type="InterPro" id="IPR050463">
    <property type="entry name" value="Gfo/Idh/MocA_oxidrdct_glycsds"/>
</dbReference>
<reference evidence="4 5" key="1">
    <citation type="journal article" date="2023" name="Genome Announc.">
        <title>Pan-Genome Analyses of the Genus Cohnella and Proposal of the Novel Species Cohnella silvisoli sp. nov., Isolated from Forest Soil.</title>
        <authorList>
            <person name="Wang C."/>
            <person name="Mao L."/>
            <person name="Bao G."/>
            <person name="Zhu H."/>
        </authorList>
    </citation>
    <scope>NUCLEOTIDE SEQUENCE [LARGE SCALE GENOMIC DNA]</scope>
    <source>
        <strain evidence="4 5">NL03-T5-1</strain>
    </source>
</reference>
<dbReference type="Pfam" id="PF22725">
    <property type="entry name" value="GFO_IDH_MocA_C3"/>
    <property type="match status" value="1"/>
</dbReference>
<gene>
    <name evidence="4" type="ORF">QJS35_25270</name>
</gene>
<feature type="domain" description="Gfo/Idh/MocA-like oxidoreductase N-terminal" evidence="2">
    <location>
        <begin position="4"/>
        <end position="117"/>
    </location>
</feature>
<evidence type="ECO:0000259" key="2">
    <source>
        <dbReference type="Pfam" id="PF01408"/>
    </source>
</evidence>
<accession>A0ABV1L0A5</accession>
<dbReference type="PANTHER" id="PTHR43818">
    <property type="entry name" value="BCDNA.GH03377"/>
    <property type="match status" value="1"/>
</dbReference>
<dbReference type="InterPro" id="IPR036291">
    <property type="entry name" value="NAD(P)-bd_dom_sf"/>
</dbReference>
<dbReference type="InterPro" id="IPR055170">
    <property type="entry name" value="GFO_IDH_MocA-like_dom"/>
</dbReference>
<comment type="caution">
    <text evidence="4">The sequence shown here is derived from an EMBL/GenBank/DDBJ whole genome shotgun (WGS) entry which is preliminary data.</text>
</comment>
<protein>
    <submittedName>
        <fullName evidence="4">Gfo/Idh/MocA family oxidoreductase</fullName>
    </submittedName>
</protein>
<evidence type="ECO:0000313" key="4">
    <source>
        <dbReference type="EMBL" id="MEQ4485703.1"/>
    </source>
</evidence>
<evidence type="ECO:0000259" key="3">
    <source>
        <dbReference type="Pfam" id="PF22725"/>
    </source>
</evidence>
<dbReference type="SUPFAM" id="SSF55347">
    <property type="entry name" value="Glyceraldehyde-3-phosphate dehydrogenase-like, C-terminal domain"/>
    <property type="match status" value="1"/>
</dbReference>
<dbReference type="EMBL" id="JASKHM010000016">
    <property type="protein sequence ID" value="MEQ4485703.1"/>
    <property type="molecule type" value="Genomic_DNA"/>
</dbReference>
<dbReference type="Pfam" id="PF01408">
    <property type="entry name" value="GFO_IDH_MocA"/>
    <property type="match status" value="1"/>
</dbReference>